<dbReference type="WBParaSite" id="TMUE_3000011917.1">
    <property type="protein sequence ID" value="TMUE_3000011917.1"/>
    <property type="gene ID" value="WBGene00301422"/>
</dbReference>
<proteinExistence type="predicted"/>
<dbReference type="Proteomes" id="UP000046395">
    <property type="component" value="Unassembled WGS sequence"/>
</dbReference>
<keyword evidence="2" id="KW-1185">Reference proteome</keyword>
<evidence type="ECO:0000256" key="1">
    <source>
        <dbReference type="SAM" id="MobiDB-lite"/>
    </source>
</evidence>
<organism evidence="2 3">
    <name type="scientific">Trichuris muris</name>
    <name type="common">Mouse whipworm</name>
    <dbReference type="NCBI Taxonomy" id="70415"/>
    <lineage>
        <taxon>Eukaryota</taxon>
        <taxon>Metazoa</taxon>
        <taxon>Ecdysozoa</taxon>
        <taxon>Nematoda</taxon>
        <taxon>Enoplea</taxon>
        <taxon>Dorylaimia</taxon>
        <taxon>Trichinellida</taxon>
        <taxon>Trichuridae</taxon>
        <taxon>Trichuris</taxon>
    </lineage>
</organism>
<reference evidence="3" key="1">
    <citation type="submission" date="2019-12" db="UniProtKB">
        <authorList>
            <consortium name="WormBaseParasite"/>
        </authorList>
    </citation>
    <scope>IDENTIFICATION</scope>
</reference>
<accession>A0A5S6QYC9</accession>
<feature type="compositionally biased region" description="Basic and acidic residues" evidence="1">
    <location>
        <begin position="1"/>
        <end position="10"/>
    </location>
</feature>
<evidence type="ECO:0000313" key="3">
    <source>
        <dbReference type="WBParaSite" id="TMUE_3000011917.1"/>
    </source>
</evidence>
<sequence length="174" mass="19042">MAASKWKDHTANGGPSLKRKSHQQWESVPPGNNAYDEKATRDKWQATLRMPMTGTMLANEMNPGSARALRRRNTVDVREAAGKNSSNVYPQSPGHGRLGIVGDVQRRFAHLAPPFRGNDRDPDDGMCNRGFGAPAGADQTLRHAEAGPAEWEQPLRAIKGEANGIHFSAPYSRC</sequence>
<name>A0A5S6QYC9_TRIMR</name>
<dbReference type="AlphaFoldDB" id="A0A5S6QYC9"/>
<evidence type="ECO:0000313" key="2">
    <source>
        <dbReference type="Proteomes" id="UP000046395"/>
    </source>
</evidence>
<feature type="region of interest" description="Disordered" evidence="1">
    <location>
        <begin position="1"/>
        <end position="41"/>
    </location>
</feature>
<protein>
    <submittedName>
        <fullName evidence="3">Uncharacterized protein</fullName>
    </submittedName>
</protein>